<keyword evidence="3" id="KW-1185">Reference proteome</keyword>
<organism evidence="2 3">
    <name type="scientific">Saguinus oedipus</name>
    <name type="common">Cotton-top tamarin</name>
    <name type="synonym">Oedipomidas oedipus</name>
    <dbReference type="NCBI Taxonomy" id="9490"/>
    <lineage>
        <taxon>Eukaryota</taxon>
        <taxon>Metazoa</taxon>
        <taxon>Chordata</taxon>
        <taxon>Craniata</taxon>
        <taxon>Vertebrata</taxon>
        <taxon>Euteleostomi</taxon>
        <taxon>Mammalia</taxon>
        <taxon>Eutheria</taxon>
        <taxon>Euarchontoglires</taxon>
        <taxon>Primates</taxon>
        <taxon>Haplorrhini</taxon>
        <taxon>Platyrrhini</taxon>
        <taxon>Cebidae</taxon>
        <taxon>Callitrichinae</taxon>
        <taxon>Saguinus</taxon>
    </lineage>
</organism>
<protein>
    <submittedName>
        <fullName evidence="2">Uncharacterized protein</fullName>
    </submittedName>
</protein>
<evidence type="ECO:0000313" key="3">
    <source>
        <dbReference type="Proteomes" id="UP001266305"/>
    </source>
</evidence>
<accession>A0ABQ9TSD6</accession>
<reference evidence="2 3" key="1">
    <citation type="submission" date="2023-05" db="EMBL/GenBank/DDBJ databases">
        <title>B98-5 Cell Line De Novo Hybrid Assembly: An Optical Mapping Approach.</title>
        <authorList>
            <person name="Kananen K."/>
            <person name="Auerbach J.A."/>
            <person name="Kautto E."/>
            <person name="Blachly J.S."/>
        </authorList>
    </citation>
    <scope>NUCLEOTIDE SEQUENCE [LARGE SCALE GENOMIC DNA]</scope>
    <source>
        <strain evidence="2">B95-8</strain>
        <tissue evidence="2">Cell line</tissue>
    </source>
</reference>
<dbReference type="PANTHER" id="PTHR13843:SF11">
    <property type="entry name" value="MICROTUBULE-ASSOCIATED PROTEIN 1S"/>
    <property type="match status" value="1"/>
</dbReference>
<feature type="region of interest" description="Disordered" evidence="1">
    <location>
        <begin position="1"/>
        <end position="83"/>
    </location>
</feature>
<comment type="caution">
    <text evidence="2">The sequence shown here is derived from an EMBL/GenBank/DDBJ whole genome shotgun (WGS) entry which is preliminary data.</text>
</comment>
<evidence type="ECO:0000313" key="2">
    <source>
        <dbReference type="EMBL" id="KAK2087687.1"/>
    </source>
</evidence>
<sequence length="133" mass="14405">MKLSDRKQALQGEAHVRRGRTISHCGPCPHAAASSLGAGWEERGPHRQADHPLEQTRSGKGLERPRMPGKEGDLGPRPSGQGVTLIPTFDSAAMHTWYAETHARHQALGITVLGSNSMVSMQDDAFPACKVEF</sequence>
<dbReference type="PANTHER" id="PTHR13843">
    <property type="entry name" value="MICROTUBULE-ASSOCIATED PROTEIN"/>
    <property type="match status" value="1"/>
</dbReference>
<dbReference type="Proteomes" id="UP001266305">
    <property type="component" value="Unassembled WGS sequence"/>
</dbReference>
<feature type="compositionally biased region" description="Basic and acidic residues" evidence="1">
    <location>
        <begin position="40"/>
        <end position="54"/>
    </location>
</feature>
<name>A0ABQ9TSD6_SAGOE</name>
<feature type="compositionally biased region" description="Basic and acidic residues" evidence="1">
    <location>
        <begin position="60"/>
        <end position="74"/>
    </location>
</feature>
<evidence type="ECO:0000256" key="1">
    <source>
        <dbReference type="SAM" id="MobiDB-lite"/>
    </source>
</evidence>
<gene>
    <name evidence="2" type="ORF">P7K49_033594</name>
</gene>
<dbReference type="EMBL" id="JASSZA010000019">
    <property type="protein sequence ID" value="KAK2087687.1"/>
    <property type="molecule type" value="Genomic_DNA"/>
</dbReference>
<dbReference type="InterPro" id="IPR026074">
    <property type="entry name" value="MAP1"/>
</dbReference>
<proteinExistence type="predicted"/>